<reference evidence="2" key="1">
    <citation type="submission" date="2019-04" db="EMBL/GenBank/DDBJ databases">
        <title>Sequencing of skin fungus with MAO and IRED activity.</title>
        <authorList>
            <person name="Marsaioli A.J."/>
            <person name="Bonatto J.M.C."/>
            <person name="Reis Junior O."/>
        </authorList>
    </citation>
    <scope>NUCLEOTIDE SEQUENCE</scope>
    <source>
        <strain evidence="2">30M1</strain>
    </source>
</reference>
<dbReference type="PANTHER" id="PTHR42029:SF3">
    <property type="entry name" value="AN04G07800"/>
    <property type="match status" value="1"/>
</dbReference>
<feature type="region of interest" description="Disordered" evidence="1">
    <location>
        <begin position="195"/>
        <end position="245"/>
    </location>
</feature>
<accession>A0A9P4TGX6</accession>
<evidence type="ECO:0000313" key="2">
    <source>
        <dbReference type="EMBL" id="KAF3004787.1"/>
    </source>
</evidence>
<comment type="caution">
    <text evidence="2">The sequence shown here is derived from an EMBL/GenBank/DDBJ whole genome shotgun (WGS) entry which is preliminary data.</text>
</comment>
<feature type="compositionally biased region" description="Acidic residues" evidence="1">
    <location>
        <begin position="215"/>
        <end position="245"/>
    </location>
</feature>
<keyword evidence="3" id="KW-1185">Reference proteome</keyword>
<evidence type="ECO:0000313" key="3">
    <source>
        <dbReference type="Proteomes" id="UP000801428"/>
    </source>
</evidence>
<name>A0A9P4TGX6_CURKU</name>
<dbReference type="Proteomes" id="UP000801428">
    <property type="component" value="Unassembled WGS sequence"/>
</dbReference>
<dbReference type="OrthoDB" id="5343383at2759"/>
<evidence type="ECO:0000256" key="1">
    <source>
        <dbReference type="SAM" id="MobiDB-lite"/>
    </source>
</evidence>
<proteinExistence type="predicted"/>
<organism evidence="2 3">
    <name type="scientific">Curvularia kusanoi</name>
    <name type="common">Cochliobolus kusanoi</name>
    <dbReference type="NCBI Taxonomy" id="90978"/>
    <lineage>
        <taxon>Eukaryota</taxon>
        <taxon>Fungi</taxon>
        <taxon>Dikarya</taxon>
        <taxon>Ascomycota</taxon>
        <taxon>Pezizomycotina</taxon>
        <taxon>Dothideomycetes</taxon>
        <taxon>Pleosporomycetidae</taxon>
        <taxon>Pleosporales</taxon>
        <taxon>Pleosporineae</taxon>
        <taxon>Pleosporaceae</taxon>
        <taxon>Curvularia</taxon>
    </lineage>
</organism>
<protein>
    <submittedName>
        <fullName evidence="2">Uncharacterized protein</fullName>
    </submittedName>
</protein>
<sequence length="344" mass="40163">MDPMYSRDECITAIKDFYEFLGKMYLDLPSAVIYPPTNGWPNITSEVIMGCLGKDREIASLLRHLPYPDSRPFRSHPDCGLPGYRLYDWKTEVDRLLEDKTDAENILWDVEGEAHYFGKRIPKHFVGLMDACRGKYVPPNVVLLDVRDGLVYWMNCPEHILKTCEPQPSRLVYPLEGETGARNICNVAFPARAEERWEDRDSDSEQEAQETPPTSDDEDSQEEEEEDDNDDDDSDDSDDAYDEIEWGPSWPIRHFFAMLKNEYMKLNWIPYNDQTVIDIDESQWPDEALEQAPRDIPRVLQSIYHKHGWPDLEGFDKEACLVELKKVVAEKYPLMHTYWLLSRQ</sequence>
<dbReference type="PANTHER" id="PTHR42029">
    <property type="entry name" value="AN04G07800"/>
    <property type="match status" value="1"/>
</dbReference>
<dbReference type="EMBL" id="SWKU01000007">
    <property type="protein sequence ID" value="KAF3004787.1"/>
    <property type="molecule type" value="Genomic_DNA"/>
</dbReference>
<dbReference type="AlphaFoldDB" id="A0A9P4TGX6"/>
<gene>
    <name evidence="2" type="ORF">E8E13_002650</name>
</gene>